<dbReference type="EMBL" id="QPKB01000002">
    <property type="protein sequence ID" value="RWR77203.1"/>
    <property type="molecule type" value="Genomic_DNA"/>
</dbReference>
<proteinExistence type="predicted"/>
<sequence length="104" mass="11793">MAHGAEDENSNHDIILAVKTWFNNCSVEFPAYIFLNSELVGLLTLILDASDRSRMQIWGFRSAVFVGALALSTSHHQKSSLLEVLTSKLHSQIMENYMHRNFLL</sequence>
<keyword evidence="2" id="KW-1185">Reference proteome</keyword>
<accession>A0A3S3Q0U7</accession>
<evidence type="ECO:0000313" key="1">
    <source>
        <dbReference type="EMBL" id="RWR77203.1"/>
    </source>
</evidence>
<organism evidence="1 2">
    <name type="scientific">Cinnamomum micranthum f. kanehirae</name>
    <dbReference type="NCBI Taxonomy" id="337451"/>
    <lineage>
        <taxon>Eukaryota</taxon>
        <taxon>Viridiplantae</taxon>
        <taxon>Streptophyta</taxon>
        <taxon>Embryophyta</taxon>
        <taxon>Tracheophyta</taxon>
        <taxon>Spermatophyta</taxon>
        <taxon>Magnoliopsida</taxon>
        <taxon>Magnoliidae</taxon>
        <taxon>Laurales</taxon>
        <taxon>Lauraceae</taxon>
        <taxon>Cinnamomum</taxon>
    </lineage>
</organism>
<dbReference type="Proteomes" id="UP000283530">
    <property type="component" value="Unassembled WGS sequence"/>
</dbReference>
<gene>
    <name evidence="1" type="ORF">CKAN_00568100</name>
</gene>
<comment type="caution">
    <text evidence="1">The sequence shown here is derived from an EMBL/GenBank/DDBJ whole genome shotgun (WGS) entry which is preliminary data.</text>
</comment>
<evidence type="ECO:0000313" key="2">
    <source>
        <dbReference type="Proteomes" id="UP000283530"/>
    </source>
</evidence>
<name>A0A3S3Q0U7_9MAGN</name>
<protein>
    <submittedName>
        <fullName evidence="1">Uncharacterized protein</fullName>
    </submittedName>
</protein>
<reference evidence="1 2" key="1">
    <citation type="journal article" date="2019" name="Nat. Plants">
        <title>Stout camphor tree genome fills gaps in understanding of flowering plant genome evolution.</title>
        <authorList>
            <person name="Chaw S.M."/>
            <person name="Liu Y.C."/>
            <person name="Wu Y.W."/>
            <person name="Wang H.Y."/>
            <person name="Lin C.I."/>
            <person name="Wu C.S."/>
            <person name="Ke H.M."/>
            <person name="Chang L.Y."/>
            <person name="Hsu C.Y."/>
            <person name="Yang H.T."/>
            <person name="Sudianto E."/>
            <person name="Hsu M.H."/>
            <person name="Wu K.P."/>
            <person name="Wang L.N."/>
            <person name="Leebens-Mack J.H."/>
            <person name="Tsai I.J."/>
        </authorList>
    </citation>
    <scope>NUCLEOTIDE SEQUENCE [LARGE SCALE GENOMIC DNA]</scope>
    <source>
        <strain evidence="2">cv. Chaw 1501</strain>
        <tissue evidence="1">Young leaves</tissue>
    </source>
</reference>
<dbReference type="AlphaFoldDB" id="A0A3S3Q0U7"/>